<evidence type="ECO:0000313" key="2">
    <source>
        <dbReference type="EMBL" id="TRX99598.1"/>
    </source>
</evidence>
<dbReference type="RefSeq" id="WP_064211911.1">
    <property type="nucleotide sequence ID" value="NZ_JACAOE010000001.1"/>
</dbReference>
<evidence type="ECO:0000313" key="3">
    <source>
        <dbReference type="Proteomes" id="UP000315938"/>
    </source>
</evidence>
<gene>
    <name evidence="2" type="ORF">FNV44_00730</name>
</gene>
<dbReference type="InterPro" id="IPR038495">
    <property type="entry name" value="ATPase_E_C"/>
</dbReference>
<comment type="caution">
    <text evidence="2">The sequence shown here is derived from an EMBL/GenBank/DDBJ whole genome shotgun (WGS) entry which is preliminary data.</text>
</comment>
<organism evidence="2 3">
    <name type="scientific">Acholeplasma laidlawii</name>
    <dbReference type="NCBI Taxonomy" id="2148"/>
    <lineage>
        <taxon>Bacteria</taxon>
        <taxon>Bacillati</taxon>
        <taxon>Mycoplasmatota</taxon>
        <taxon>Mollicutes</taxon>
        <taxon>Acholeplasmatales</taxon>
        <taxon>Acholeplasmataceae</taxon>
        <taxon>Acholeplasma</taxon>
    </lineage>
</organism>
<protein>
    <recommendedName>
        <fullName evidence="4">V-type ATP synthase subunit E</fullName>
    </recommendedName>
</protein>
<accession>A0A553IHB9</accession>
<dbReference type="AlphaFoldDB" id="A0A553IHB9"/>
<dbReference type="SUPFAM" id="SSF160527">
    <property type="entry name" value="V-type ATPase subunit E-like"/>
    <property type="match status" value="1"/>
</dbReference>
<dbReference type="EMBL" id="VKID01000001">
    <property type="protein sequence ID" value="TRX99598.1"/>
    <property type="molecule type" value="Genomic_DNA"/>
</dbReference>
<feature type="coiled-coil region" evidence="1">
    <location>
        <begin position="32"/>
        <end position="63"/>
    </location>
</feature>
<sequence length="201" mass="23218">MSKLEEKIIQKGQSIIESINLSAKHESEALKHRLIEEAKADLEVQLHKAQQKAKAQVEQAKQEGIRALRDEVAISKQQLIESIFTALKEELKHLNKEDYFNYVVRSIQNQAIDKTEEIQVNKKEYAMYQSILTTKKGDLFEADLLNQKLGKDYQLKLSHTPAQIESGFMLVGKLYDLNFSFENLLESLTKKYEKTIYEALN</sequence>
<reference evidence="2 3" key="1">
    <citation type="submission" date="2019-07" db="EMBL/GenBank/DDBJ databases">
        <title>Genome sequence of Acholeplasma laidlawii strain with increased resistance to erythromycin.</title>
        <authorList>
            <person name="Medvedeva E.S."/>
            <person name="Baranova N.B."/>
            <person name="Siniagina M.N."/>
            <person name="Mouzykantov A."/>
            <person name="Chernova O.A."/>
            <person name="Chernov V.M."/>
        </authorList>
    </citation>
    <scope>NUCLEOTIDE SEQUENCE [LARGE SCALE GENOMIC DNA]</scope>
    <source>
        <strain evidence="2 3">PG8REry</strain>
    </source>
</reference>
<name>A0A553IHB9_ACHLA</name>
<dbReference type="Gene3D" id="3.30.2320.30">
    <property type="entry name" value="ATP synthase, E subunit, C-terminal"/>
    <property type="match status" value="1"/>
</dbReference>
<keyword evidence="1" id="KW-0175">Coiled coil</keyword>
<evidence type="ECO:0000256" key="1">
    <source>
        <dbReference type="SAM" id="Coils"/>
    </source>
</evidence>
<evidence type="ECO:0008006" key="4">
    <source>
        <dbReference type="Google" id="ProtNLM"/>
    </source>
</evidence>
<proteinExistence type="predicted"/>
<dbReference type="Proteomes" id="UP000315938">
    <property type="component" value="Unassembled WGS sequence"/>
</dbReference>